<protein>
    <submittedName>
        <fullName evidence="1">Uncharacterized protein</fullName>
    </submittedName>
</protein>
<name>A0A8S5LQ94_9CAUD</name>
<accession>A0A8S5LQ94</accession>
<reference evidence="1" key="1">
    <citation type="journal article" date="2021" name="Proc. Natl. Acad. Sci. U.S.A.">
        <title>A Catalog of Tens of Thousands of Viruses from Human Metagenomes Reveals Hidden Associations with Chronic Diseases.</title>
        <authorList>
            <person name="Tisza M.J."/>
            <person name="Buck C.B."/>
        </authorList>
    </citation>
    <scope>NUCLEOTIDE SEQUENCE</scope>
    <source>
        <strain evidence="1">CtTC45</strain>
    </source>
</reference>
<proteinExistence type="predicted"/>
<sequence length="63" mass="7439">MWHEKFQHLEPLCICYYYLKHQHYPLTIAPNCYHKHLPEPPTTKVVGFSVNNSNELSITELSP</sequence>
<dbReference type="EMBL" id="BK015895">
    <property type="protein sequence ID" value="DAD72204.1"/>
    <property type="molecule type" value="Genomic_DNA"/>
</dbReference>
<organism evidence="1">
    <name type="scientific">Siphoviridae sp. ctTC45</name>
    <dbReference type="NCBI Taxonomy" id="2827573"/>
    <lineage>
        <taxon>Viruses</taxon>
        <taxon>Duplodnaviria</taxon>
        <taxon>Heunggongvirae</taxon>
        <taxon>Uroviricota</taxon>
        <taxon>Caudoviricetes</taxon>
    </lineage>
</organism>
<evidence type="ECO:0000313" key="1">
    <source>
        <dbReference type="EMBL" id="DAD72204.1"/>
    </source>
</evidence>